<comment type="caution">
    <text evidence="2">The sequence shown here is derived from an EMBL/GenBank/DDBJ whole genome shotgun (WGS) entry which is preliminary data.</text>
</comment>
<gene>
    <name evidence="2" type="ORF">ACIBG2_01145</name>
</gene>
<organism evidence="2 3">
    <name type="scientific">Nonomuraea typhae</name>
    <dbReference type="NCBI Taxonomy" id="2603600"/>
    <lineage>
        <taxon>Bacteria</taxon>
        <taxon>Bacillati</taxon>
        <taxon>Actinomycetota</taxon>
        <taxon>Actinomycetes</taxon>
        <taxon>Streptosporangiales</taxon>
        <taxon>Streptosporangiaceae</taxon>
        <taxon>Nonomuraea</taxon>
    </lineage>
</organism>
<proteinExistence type="predicted"/>
<keyword evidence="3" id="KW-1185">Reference proteome</keyword>
<feature type="region of interest" description="Disordered" evidence="1">
    <location>
        <begin position="97"/>
        <end position="116"/>
    </location>
</feature>
<dbReference type="EMBL" id="JBITGY010000001">
    <property type="protein sequence ID" value="MFI6495956.1"/>
    <property type="molecule type" value="Genomic_DNA"/>
</dbReference>
<accession>A0ABW7YJX7</accession>
<name>A0ABW7YJX7_9ACTN</name>
<feature type="region of interest" description="Disordered" evidence="1">
    <location>
        <begin position="36"/>
        <end position="68"/>
    </location>
</feature>
<feature type="compositionally biased region" description="Basic and acidic residues" evidence="1">
    <location>
        <begin position="98"/>
        <end position="116"/>
    </location>
</feature>
<evidence type="ECO:0000313" key="2">
    <source>
        <dbReference type="EMBL" id="MFI6495956.1"/>
    </source>
</evidence>
<evidence type="ECO:0000313" key="3">
    <source>
        <dbReference type="Proteomes" id="UP001612741"/>
    </source>
</evidence>
<feature type="compositionally biased region" description="Basic and acidic residues" evidence="1">
    <location>
        <begin position="36"/>
        <end position="45"/>
    </location>
</feature>
<protein>
    <submittedName>
        <fullName evidence="2">Uncharacterized protein</fullName>
    </submittedName>
</protein>
<reference evidence="2 3" key="1">
    <citation type="submission" date="2024-10" db="EMBL/GenBank/DDBJ databases">
        <title>The Natural Products Discovery Center: Release of the First 8490 Sequenced Strains for Exploring Actinobacteria Biosynthetic Diversity.</title>
        <authorList>
            <person name="Kalkreuter E."/>
            <person name="Kautsar S.A."/>
            <person name="Yang D."/>
            <person name="Bader C.D."/>
            <person name="Teijaro C.N."/>
            <person name="Fluegel L."/>
            <person name="Davis C.M."/>
            <person name="Simpson J.R."/>
            <person name="Lauterbach L."/>
            <person name="Steele A.D."/>
            <person name="Gui C."/>
            <person name="Meng S."/>
            <person name="Li G."/>
            <person name="Viehrig K."/>
            <person name="Ye F."/>
            <person name="Su P."/>
            <person name="Kiefer A.F."/>
            <person name="Nichols A."/>
            <person name="Cepeda A.J."/>
            <person name="Yan W."/>
            <person name="Fan B."/>
            <person name="Jiang Y."/>
            <person name="Adhikari A."/>
            <person name="Zheng C.-J."/>
            <person name="Schuster L."/>
            <person name="Cowan T.M."/>
            <person name="Smanski M.J."/>
            <person name="Chevrette M.G."/>
            <person name="De Carvalho L.P.S."/>
            <person name="Shen B."/>
        </authorList>
    </citation>
    <scope>NUCLEOTIDE SEQUENCE [LARGE SCALE GENOMIC DNA]</scope>
    <source>
        <strain evidence="2 3">NPDC050545</strain>
    </source>
</reference>
<evidence type="ECO:0000256" key="1">
    <source>
        <dbReference type="SAM" id="MobiDB-lite"/>
    </source>
</evidence>
<dbReference type="Proteomes" id="UP001612741">
    <property type="component" value="Unassembled WGS sequence"/>
</dbReference>
<sequence>MPADPEAAAREVALKFADHPGLSRVRYGGETLLEKSQESANDMRSHQVPGKRGQQPITEAELSRRGKTAKAINQITDPAKRSQAFREAVGGIVSAHPDVLHAESHGKTLKDNRPKL</sequence>
<dbReference type="RefSeq" id="WP_397077778.1">
    <property type="nucleotide sequence ID" value="NZ_JBITGY010000001.1"/>
</dbReference>